<dbReference type="AlphaFoldDB" id="A0A1B6JXC8"/>
<feature type="non-terminal residue" evidence="2">
    <location>
        <position position="109"/>
    </location>
</feature>
<feature type="coiled-coil region" evidence="1">
    <location>
        <begin position="29"/>
        <end position="99"/>
    </location>
</feature>
<accession>A0A1B6JXC8</accession>
<reference evidence="2" key="1">
    <citation type="submission" date="2015-11" db="EMBL/GenBank/DDBJ databases">
        <title>De novo transcriptome assembly of four potential Pierce s Disease insect vectors from Arizona vineyards.</title>
        <authorList>
            <person name="Tassone E.E."/>
        </authorList>
    </citation>
    <scope>NUCLEOTIDE SEQUENCE</scope>
</reference>
<name>A0A1B6JXC8_9HEMI</name>
<evidence type="ECO:0000313" key="2">
    <source>
        <dbReference type="EMBL" id="JAT03868.1"/>
    </source>
</evidence>
<organism evidence="2">
    <name type="scientific">Homalodisca liturata</name>
    <dbReference type="NCBI Taxonomy" id="320908"/>
    <lineage>
        <taxon>Eukaryota</taxon>
        <taxon>Metazoa</taxon>
        <taxon>Ecdysozoa</taxon>
        <taxon>Arthropoda</taxon>
        <taxon>Hexapoda</taxon>
        <taxon>Insecta</taxon>
        <taxon>Pterygota</taxon>
        <taxon>Neoptera</taxon>
        <taxon>Paraneoptera</taxon>
        <taxon>Hemiptera</taxon>
        <taxon>Auchenorrhyncha</taxon>
        <taxon>Membracoidea</taxon>
        <taxon>Cicadellidae</taxon>
        <taxon>Cicadellinae</taxon>
        <taxon>Proconiini</taxon>
        <taxon>Homalodisca</taxon>
    </lineage>
</organism>
<feature type="non-terminal residue" evidence="2">
    <location>
        <position position="1"/>
    </location>
</feature>
<dbReference type="EMBL" id="GECU01003839">
    <property type="protein sequence ID" value="JAT03868.1"/>
    <property type="molecule type" value="Transcribed_RNA"/>
</dbReference>
<sequence length="109" mass="12588">LTLAAEAGNLLLFENNKLKQQIFDLSYKNSGLEDKLKAAEDQVETLTQLLCSEKNDHSIEKAYLLRKINDKEQMLKDVEEQSEKDQNMHERKIKDLQDAINKSKLDHSS</sequence>
<protein>
    <submittedName>
        <fullName evidence="2">Uncharacterized protein</fullName>
    </submittedName>
</protein>
<evidence type="ECO:0000256" key="1">
    <source>
        <dbReference type="SAM" id="Coils"/>
    </source>
</evidence>
<proteinExistence type="predicted"/>
<gene>
    <name evidence="2" type="ORF">g.3398</name>
</gene>
<keyword evidence="1" id="KW-0175">Coiled coil</keyword>